<organism evidence="1">
    <name type="scientific">Escherichia coli</name>
    <dbReference type="NCBI Taxonomy" id="562"/>
    <lineage>
        <taxon>Bacteria</taxon>
        <taxon>Pseudomonadati</taxon>
        <taxon>Pseudomonadota</taxon>
        <taxon>Gammaproteobacteria</taxon>
        <taxon>Enterobacterales</taxon>
        <taxon>Enterobacteriaceae</taxon>
        <taxon>Escherichia</taxon>
    </lineage>
</organism>
<sequence>MELVDSLFASLAGIDPFTGVDITIANCKSTYWDVGIVPQLINQSLDESEKVAGAAGLEGLQRYNLTLNIGLISSNVWPGFTLDTATISRLCACGADFGFDPYISDVPDVTCDLNSTDDFTVHFTAMLNPDERVVIAKRPLKKCDSWIEDIYIFQLFKEAWKFHNDNSLRGFRDKQAELKLYARHYTVENCTEESCRDCNYCIRPSFSLSRSAIIRLNAANARFVYQPFTCDQRARG</sequence>
<name>A0A765X6G5_ECOLX</name>
<accession>A0A765X6G5</accession>
<dbReference type="EMBL" id="DAAYTU010000007">
    <property type="protein sequence ID" value="HAG5769922.1"/>
    <property type="molecule type" value="Genomic_DNA"/>
</dbReference>
<gene>
    <name evidence="1" type="ORF">GGB84_001545</name>
</gene>
<dbReference type="AlphaFoldDB" id="A0A765X6G5"/>
<comment type="caution">
    <text evidence="1">The sequence shown here is derived from an EMBL/GenBank/DDBJ whole genome shotgun (WGS) entry which is preliminary data.</text>
</comment>
<evidence type="ECO:0000313" key="1">
    <source>
        <dbReference type="EMBL" id="HAG5769922.1"/>
    </source>
</evidence>
<protein>
    <submittedName>
        <fullName evidence="1">Uncharacterized protein</fullName>
    </submittedName>
</protein>
<reference evidence="1" key="2">
    <citation type="submission" date="2020-02" db="EMBL/GenBank/DDBJ databases">
        <authorList>
            <consortium name="NCBI Pathogen Detection Project"/>
        </authorList>
    </citation>
    <scope>NUCLEOTIDE SEQUENCE</scope>
    <source>
        <strain evidence="1">1839</strain>
    </source>
</reference>
<proteinExistence type="predicted"/>
<reference evidence="1" key="1">
    <citation type="journal article" date="2018" name="Genome Biol.">
        <title>SKESA: strategic k-mer extension for scrupulous assemblies.</title>
        <authorList>
            <person name="Souvorov A."/>
            <person name="Agarwala R."/>
            <person name="Lipman D.J."/>
        </authorList>
    </citation>
    <scope>NUCLEOTIDE SEQUENCE [LARGE SCALE GENOMIC DNA]</scope>
    <source>
        <strain evidence="1">1839</strain>
    </source>
</reference>